<dbReference type="InterPro" id="IPR007751">
    <property type="entry name" value="DUF676_lipase-like"/>
</dbReference>
<evidence type="ECO:0000256" key="1">
    <source>
        <dbReference type="ARBA" id="ARBA00004173"/>
    </source>
</evidence>
<feature type="domain" description="DUF676" evidence="9">
    <location>
        <begin position="48"/>
        <end position="180"/>
    </location>
</feature>
<keyword evidence="5" id="KW-0256">Endoplasmic reticulum</keyword>
<organism evidence="10 11">
    <name type="scientific">Elsinoe australis</name>
    <dbReference type="NCBI Taxonomy" id="40998"/>
    <lineage>
        <taxon>Eukaryota</taxon>
        <taxon>Fungi</taxon>
        <taxon>Dikarya</taxon>
        <taxon>Ascomycota</taxon>
        <taxon>Pezizomycotina</taxon>
        <taxon>Dothideomycetes</taxon>
        <taxon>Dothideomycetidae</taxon>
        <taxon>Myriangiales</taxon>
        <taxon>Elsinoaceae</taxon>
        <taxon>Elsinoe</taxon>
    </lineage>
</organism>
<name>A0A4U7AUS6_9PEZI</name>
<evidence type="ECO:0000256" key="4">
    <source>
        <dbReference type="ARBA" id="ARBA00007920"/>
    </source>
</evidence>
<sequence length="370" mass="40669">MFPKRSKDKRESPGKVPNNLTEVKRKPTQRLGLRECTEPDDDTKAVDVVFVHGLTGDRDKTWTHASTSCFWPEELLPIDLPNARVYTYGYDADVMHVLEQASQSRIANHAQTLLSTLANARERSETADRPLFFVAHSLGGLVVEDMLLHAKNSAEDHMKSVLSATAGICFMGTPHCGSHLADWVKVCRSVASMAGANTDIVAVLQPQSEVLARIQQEFHTMIRARGDAGQPQLRITCFYEDLDTRGIGAVVPKHSAILPAYTAISIHGDHTGMTKFSDATDTGYQRVSNELWRWVRDVNRLRAAKSVDTPSISPALAPKSSPLMIENAAPPPANYFYGTNNNIGGNLFQGNNSGTFNQGGGQSRYSYHMS</sequence>
<evidence type="ECO:0000313" key="11">
    <source>
        <dbReference type="Proteomes" id="UP000308133"/>
    </source>
</evidence>
<dbReference type="Proteomes" id="UP000308133">
    <property type="component" value="Unassembled WGS sequence"/>
</dbReference>
<accession>A0A4U7AUS6</accession>
<dbReference type="InterPro" id="IPR029058">
    <property type="entry name" value="AB_hydrolase_fold"/>
</dbReference>
<comment type="similarity">
    <text evidence="4">Belongs to the putative lipase ROG1 family.</text>
</comment>
<evidence type="ECO:0000256" key="7">
    <source>
        <dbReference type="ARBA" id="ARBA00023136"/>
    </source>
</evidence>
<dbReference type="GO" id="GO:0005783">
    <property type="term" value="C:endoplasmic reticulum"/>
    <property type="evidence" value="ECO:0007669"/>
    <property type="project" value="UniProtKB-SubCell"/>
</dbReference>
<reference evidence="10 11" key="1">
    <citation type="submission" date="2018-02" db="EMBL/GenBank/DDBJ databases">
        <title>Draft genome sequences of Elsinoe sp., causing black scab on jojoba.</title>
        <authorList>
            <person name="Stodart B."/>
            <person name="Jeffress S."/>
            <person name="Ash G."/>
            <person name="Arun Chinnappa K."/>
        </authorList>
    </citation>
    <scope>NUCLEOTIDE SEQUENCE [LARGE SCALE GENOMIC DNA]</scope>
    <source>
        <strain evidence="10 11">Hillstone_2</strain>
    </source>
</reference>
<feature type="region of interest" description="Disordered" evidence="8">
    <location>
        <begin position="1"/>
        <end position="27"/>
    </location>
</feature>
<evidence type="ECO:0000313" key="10">
    <source>
        <dbReference type="EMBL" id="TKX20440.1"/>
    </source>
</evidence>
<keyword evidence="7" id="KW-0472">Membrane</keyword>
<evidence type="ECO:0000256" key="8">
    <source>
        <dbReference type="SAM" id="MobiDB-lite"/>
    </source>
</evidence>
<dbReference type="Pfam" id="PF05057">
    <property type="entry name" value="DUF676"/>
    <property type="match status" value="1"/>
</dbReference>
<dbReference type="GO" id="GO:0016020">
    <property type="term" value="C:membrane"/>
    <property type="evidence" value="ECO:0007669"/>
    <property type="project" value="UniProtKB-SubCell"/>
</dbReference>
<evidence type="ECO:0000256" key="2">
    <source>
        <dbReference type="ARBA" id="ARBA00004240"/>
    </source>
</evidence>
<evidence type="ECO:0000256" key="5">
    <source>
        <dbReference type="ARBA" id="ARBA00022824"/>
    </source>
</evidence>
<gene>
    <name evidence="10" type="ORF">C1H76_7250</name>
</gene>
<evidence type="ECO:0000256" key="6">
    <source>
        <dbReference type="ARBA" id="ARBA00023128"/>
    </source>
</evidence>
<comment type="caution">
    <text evidence="10">The sequence shown here is derived from an EMBL/GenBank/DDBJ whole genome shotgun (WGS) entry which is preliminary data.</text>
</comment>
<dbReference type="GO" id="GO:0005739">
    <property type="term" value="C:mitochondrion"/>
    <property type="evidence" value="ECO:0007669"/>
    <property type="project" value="UniProtKB-SubCell"/>
</dbReference>
<comment type="subcellular location">
    <subcellularLocation>
        <location evidence="2">Endoplasmic reticulum</location>
    </subcellularLocation>
    <subcellularLocation>
        <location evidence="3">Membrane</location>
    </subcellularLocation>
    <subcellularLocation>
        <location evidence="1">Mitochondrion</location>
    </subcellularLocation>
</comment>
<dbReference type="EMBL" id="PTQR01000088">
    <property type="protein sequence ID" value="TKX20440.1"/>
    <property type="molecule type" value="Genomic_DNA"/>
</dbReference>
<evidence type="ECO:0000259" key="9">
    <source>
        <dbReference type="Pfam" id="PF05057"/>
    </source>
</evidence>
<dbReference type="InterPro" id="IPR052374">
    <property type="entry name" value="SERAC1"/>
</dbReference>
<proteinExistence type="inferred from homology"/>
<dbReference type="AlphaFoldDB" id="A0A4U7AUS6"/>
<evidence type="ECO:0000256" key="3">
    <source>
        <dbReference type="ARBA" id="ARBA00004370"/>
    </source>
</evidence>
<dbReference type="PANTHER" id="PTHR48182:SF2">
    <property type="entry name" value="PROTEIN SERAC1"/>
    <property type="match status" value="1"/>
</dbReference>
<dbReference type="Gene3D" id="3.40.50.1820">
    <property type="entry name" value="alpha/beta hydrolase"/>
    <property type="match status" value="1"/>
</dbReference>
<dbReference type="PANTHER" id="PTHR48182">
    <property type="entry name" value="PROTEIN SERAC1"/>
    <property type="match status" value="1"/>
</dbReference>
<protein>
    <recommendedName>
        <fullName evidence="9">DUF676 domain-containing protein</fullName>
    </recommendedName>
</protein>
<keyword evidence="6" id="KW-0496">Mitochondrion</keyword>
<dbReference type="SUPFAM" id="SSF53474">
    <property type="entry name" value="alpha/beta-Hydrolases"/>
    <property type="match status" value="1"/>
</dbReference>